<sequence length="64" mass="7192">MLYFPVPTSFLIGSDTVHVVNTQSKTFICHCQKAFILNSKKLFSVLLDTFQPQFVLPLQNATSS</sequence>
<dbReference type="AlphaFoldDB" id="A0A0E9R224"/>
<proteinExistence type="predicted"/>
<name>A0A0E9R224_ANGAN</name>
<accession>A0A0E9R224</accession>
<reference evidence="1" key="2">
    <citation type="journal article" date="2015" name="Fish Shellfish Immunol.">
        <title>Early steps in the European eel (Anguilla anguilla)-Vibrio vulnificus interaction in the gills: Role of the RtxA13 toxin.</title>
        <authorList>
            <person name="Callol A."/>
            <person name="Pajuelo D."/>
            <person name="Ebbesson L."/>
            <person name="Teles M."/>
            <person name="MacKenzie S."/>
            <person name="Amaro C."/>
        </authorList>
    </citation>
    <scope>NUCLEOTIDE SEQUENCE</scope>
</reference>
<evidence type="ECO:0000313" key="1">
    <source>
        <dbReference type="EMBL" id="JAH23179.1"/>
    </source>
</evidence>
<organism evidence="1">
    <name type="scientific">Anguilla anguilla</name>
    <name type="common">European freshwater eel</name>
    <name type="synonym">Muraena anguilla</name>
    <dbReference type="NCBI Taxonomy" id="7936"/>
    <lineage>
        <taxon>Eukaryota</taxon>
        <taxon>Metazoa</taxon>
        <taxon>Chordata</taxon>
        <taxon>Craniata</taxon>
        <taxon>Vertebrata</taxon>
        <taxon>Euteleostomi</taxon>
        <taxon>Actinopterygii</taxon>
        <taxon>Neopterygii</taxon>
        <taxon>Teleostei</taxon>
        <taxon>Anguilliformes</taxon>
        <taxon>Anguillidae</taxon>
        <taxon>Anguilla</taxon>
    </lineage>
</organism>
<dbReference type="EMBL" id="GBXM01085398">
    <property type="protein sequence ID" value="JAH23179.1"/>
    <property type="molecule type" value="Transcribed_RNA"/>
</dbReference>
<protein>
    <submittedName>
        <fullName evidence="1">Uncharacterized protein</fullName>
    </submittedName>
</protein>
<reference evidence="1" key="1">
    <citation type="submission" date="2014-11" db="EMBL/GenBank/DDBJ databases">
        <authorList>
            <person name="Amaro Gonzalez C."/>
        </authorList>
    </citation>
    <scope>NUCLEOTIDE SEQUENCE</scope>
</reference>